<evidence type="ECO:0000313" key="2">
    <source>
        <dbReference type="Proteomes" id="UP000009175"/>
    </source>
</evidence>
<reference evidence="1 2" key="1">
    <citation type="submission" date="2006-12" db="EMBL/GenBank/DDBJ databases">
        <title>Complete sequence of Shewanella amazonensis SB2B.</title>
        <authorList>
            <consortium name="US DOE Joint Genome Institute"/>
            <person name="Copeland A."/>
            <person name="Lucas S."/>
            <person name="Lapidus A."/>
            <person name="Barry K."/>
            <person name="Detter J.C."/>
            <person name="Glavina del Rio T."/>
            <person name="Hammon N."/>
            <person name="Israni S."/>
            <person name="Dalin E."/>
            <person name="Tice H."/>
            <person name="Pitluck S."/>
            <person name="Munk A.C."/>
            <person name="Brettin T."/>
            <person name="Bruce D."/>
            <person name="Han C."/>
            <person name="Tapia R."/>
            <person name="Gilna P."/>
            <person name="Schmutz J."/>
            <person name="Larimer F."/>
            <person name="Land M."/>
            <person name="Hauser L."/>
            <person name="Kyrpides N."/>
            <person name="Mikhailova N."/>
            <person name="Fredrickson J."/>
            <person name="Richardson P."/>
        </authorList>
    </citation>
    <scope>NUCLEOTIDE SEQUENCE [LARGE SCALE GENOMIC DNA]</scope>
    <source>
        <strain evidence="2">ATCC BAA-1098 / SB2B</strain>
    </source>
</reference>
<dbReference type="eggNOG" id="ENOG5031H4B">
    <property type="taxonomic scope" value="Bacteria"/>
</dbReference>
<keyword evidence="2" id="KW-1185">Reference proteome</keyword>
<dbReference type="RefSeq" id="WP_011761578.1">
    <property type="nucleotide sequence ID" value="NC_008700.1"/>
</dbReference>
<proteinExistence type="predicted"/>
<sequence>MSLMLRKPLLVMITLLALVGQALVGNGHAMVMQPDMAKPMDSAVMAQHPEMADTTHDCCDSLDMPTLPDHSMSSCCDGNGFCTGDCSHCLTISVNLSLPIGNVWPFSYGPEEAMALPLPHFHSIAPTAAFKPPQGLNAHLKNTQLIQFL</sequence>
<dbReference type="EMBL" id="CP000507">
    <property type="protein sequence ID" value="ABM01675.1"/>
    <property type="molecule type" value="Genomic_DNA"/>
</dbReference>
<dbReference type="Proteomes" id="UP000009175">
    <property type="component" value="Chromosome"/>
</dbReference>
<dbReference type="KEGG" id="saz:Sama_3472"/>
<accession>A1SBB8</accession>
<evidence type="ECO:0000313" key="1">
    <source>
        <dbReference type="EMBL" id="ABM01675.1"/>
    </source>
</evidence>
<dbReference type="STRING" id="326297.Sama_3472"/>
<dbReference type="HOGENOM" id="CLU_1776170_0_0_6"/>
<protein>
    <submittedName>
        <fullName evidence="1">Uncharacterized protein</fullName>
    </submittedName>
</protein>
<name>A1SBB8_SHEAM</name>
<organism evidence="1 2">
    <name type="scientific">Shewanella amazonensis (strain ATCC BAA-1098 / SB2B)</name>
    <dbReference type="NCBI Taxonomy" id="326297"/>
    <lineage>
        <taxon>Bacteria</taxon>
        <taxon>Pseudomonadati</taxon>
        <taxon>Pseudomonadota</taxon>
        <taxon>Gammaproteobacteria</taxon>
        <taxon>Alteromonadales</taxon>
        <taxon>Shewanellaceae</taxon>
        <taxon>Shewanella</taxon>
    </lineage>
</organism>
<dbReference type="OrthoDB" id="6264503at2"/>
<gene>
    <name evidence="1" type="ordered locus">Sama_3472</name>
</gene>
<dbReference type="AlphaFoldDB" id="A1SBB8"/>